<accession>A0A6J7EHB4</accession>
<gene>
    <name evidence="1" type="ORF">UFOPK3401_01494</name>
</gene>
<evidence type="ECO:0000313" key="1">
    <source>
        <dbReference type="EMBL" id="CAB4881611.1"/>
    </source>
</evidence>
<dbReference type="AlphaFoldDB" id="A0A6J7EHB4"/>
<sequence length="80" mass="8938">MELFLLVESPDVDIVFSEVRLLVELLDVECSFPEVRIFWRLSGPSSGLSEIRIGDIGRSDVPLVGELLDTVLLPRSVKLL</sequence>
<proteinExistence type="predicted"/>
<organism evidence="1">
    <name type="scientific">freshwater metagenome</name>
    <dbReference type="NCBI Taxonomy" id="449393"/>
    <lineage>
        <taxon>unclassified sequences</taxon>
        <taxon>metagenomes</taxon>
        <taxon>ecological metagenomes</taxon>
    </lineage>
</organism>
<reference evidence="1" key="1">
    <citation type="submission" date="2020-05" db="EMBL/GenBank/DDBJ databases">
        <authorList>
            <person name="Chiriac C."/>
            <person name="Salcher M."/>
            <person name="Ghai R."/>
            <person name="Kavagutti S V."/>
        </authorList>
    </citation>
    <scope>NUCLEOTIDE SEQUENCE</scope>
</reference>
<protein>
    <submittedName>
        <fullName evidence="1">Unannotated protein</fullName>
    </submittedName>
</protein>
<name>A0A6J7EHB4_9ZZZZ</name>
<dbReference type="EMBL" id="CAFBLM010000114">
    <property type="protein sequence ID" value="CAB4881611.1"/>
    <property type="molecule type" value="Genomic_DNA"/>
</dbReference>